<feature type="domain" description="HTH luxR-type" evidence="1">
    <location>
        <begin position="197"/>
        <end position="262"/>
    </location>
</feature>
<dbReference type="InterPro" id="IPR016032">
    <property type="entry name" value="Sig_transdc_resp-reg_C-effctor"/>
</dbReference>
<proteinExistence type="predicted"/>
<dbReference type="InterPro" id="IPR036388">
    <property type="entry name" value="WH-like_DNA-bd_sf"/>
</dbReference>
<dbReference type="Pfam" id="PF00196">
    <property type="entry name" value="GerE"/>
    <property type="match status" value="1"/>
</dbReference>
<dbReference type="SUPFAM" id="SSF46894">
    <property type="entry name" value="C-terminal effector domain of the bipartite response regulators"/>
    <property type="match status" value="1"/>
</dbReference>
<name>A0A1T4M3Y5_PORCN</name>
<evidence type="ECO:0000259" key="1">
    <source>
        <dbReference type="PROSITE" id="PS50043"/>
    </source>
</evidence>
<dbReference type="Gene3D" id="1.10.10.10">
    <property type="entry name" value="Winged helix-like DNA-binding domain superfamily/Winged helix DNA-binding domain"/>
    <property type="match status" value="1"/>
</dbReference>
<sequence length="264" mass="30847">MPYVYLGVYEFVILFMRLNALFSESRESLSEDCYKKMRGCFDVLASVSRVCYPSFYVVDYYRHNFFYVSDNPLFLGGKPGEEVMRLGYEYFLEQIHPEDYGVMIAVKKSAIQFLHGLPPETWTRYTLSLNIRMRDNYGGYIMTNHRWTPMRLSPDNHLWLSFCAVTLAVDSHSSDAYISSLHNDRRWIPRDGYEGWDMVDKVRLKSDEVHLIKLAAQGLTMDDMADRLNKSVDSIKKYRKALFKKLGVNSMNEAIVFAMTHQLL</sequence>
<evidence type="ECO:0000313" key="2">
    <source>
        <dbReference type="EMBL" id="SJZ61605.1"/>
    </source>
</evidence>
<dbReference type="Gene3D" id="3.30.450.20">
    <property type="entry name" value="PAS domain"/>
    <property type="match status" value="1"/>
</dbReference>
<reference evidence="2 3" key="1">
    <citation type="submission" date="2017-02" db="EMBL/GenBank/DDBJ databases">
        <authorList>
            <person name="Peterson S.W."/>
        </authorList>
    </citation>
    <scope>NUCLEOTIDE SEQUENCE [LARGE SCALE GENOMIC DNA]</scope>
    <source>
        <strain evidence="2 3">ATCC 700135</strain>
    </source>
</reference>
<evidence type="ECO:0000313" key="3">
    <source>
        <dbReference type="Proteomes" id="UP000189956"/>
    </source>
</evidence>
<dbReference type="GO" id="GO:0006355">
    <property type="term" value="P:regulation of DNA-templated transcription"/>
    <property type="evidence" value="ECO:0007669"/>
    <property type="project" value="InterPro"/>
</dbReference>
<dbReference type="PROSITE" id="PS50043">
    <property type="entry name" value="HTH_LUXR_2"/>
    <property type="match status" value="1"/>
</dbReference>
<dbReference type="GO" id="GO:0003677">
    <property type="term" value="F:DNA binding"/>
    <property type="evidence" value="ECO:0007669"/>
    <property type="project" value="InterPro"/>
</dbReference>
<gene>
    <name evidence="2" type="ORF">SAMN02745205_01385</name>
</gene>
<accession>A0A1T4M3Y5</accession>
<dbReference type="Proteomes" id="UP000189956">
    <property type="component" value="Unassembled WGS sequence"/>
</dbReference>
<organism evidence="2 3">
    <name type="scientific">Porphyromonas cangingivalis</name>
    <dbReference type="NCBI Taxonomy" id="36874"/>
    <lineage>
        <taxon>Bacteria</taxon>
        <taxon>Pseudomonadati</taxon>
        <taxon>Bacteroidota</taxon>
        <taxon>Bacteroidia</taxon>
        <taxon>Bacteroidales</taxon>
        <taxon>Porphyromonadaceae</taxon>
        <taxon>Porphyromonas</taxon>
    </lineage>
</organism>
<dbReference type="SMART" id="SM00421">
    <property type="entry name" value="HTH_LUXR"/>
    <property type="match status" value="1"/>
</dbReference>
<dbReference type="EMBL" id="FUWL01000010">
    <property type="protein sequence ID" value="SJZ61605.1"/>
    <property type="molecule type" value="Genomic_DNA"/>
</dbReference>
<dbReference type="CDD" id="cd06170">
    <property type="entry name" value="LuxR_C_like"/>
    <property type="match status" value="1"/>
</dbReference>
<protein>
    <submittedName>
        <fullName evidence="2">Regulatory protein, luxR family</fullName>
    </submittedName>
</protein>
<dbReference type="AlphaFoldDB" id="A0A1T4M3Y5"/>
<dbReference type="InterPro" id="IPR000792">
    <property type="entry name" value="Tscrpt_reg_LuxR_C"/>
</dbReference>